<evidence type="ECO:0008006" key="3">
    <source>
        <dbReference type="Google" id="ProtNLM"/>
    </source>
</evidence>
<evidence type="ECO:0000313" key="1">
    <source>
        <dbReference type="EMBL" id="MCG2588016.1"/>
    </source>
</evidence>
<dbReference type="SUPFAM" id="SSF56059">
    <property type="entry name" value="Glutathione synthetase ATP-binding domain-like"/>
    <property type="match status" value="1"/>
</dbReference>
<dbReference type="Pfam" id="PF14305">
    <property type="entry name" value="ATPgrasp_TupA"/>
    <property type="match status" value="1"/>
</dbReference>
<reference evidence="1" key="1">
    <citation type="submission" date="2022-01" db="EMBL/GenBank/DDBJ databases">
        <authorList>
            <person name="Wang Y."/>
        </authorList>
    </citation>
    <scope>NUCLEOTIDE SEQUENCE</scope>
    <source>
        <strain evidence="1">WB101</strain>
    </source>
</reference>
<keyword evidence="2" id="KW-1185">Reference proteome</keyword>
<organism evidence="1 2">
    <name type="scientific">Rhodohalobacter sulfatireducens</name>
    <dbReference type="NCBI Taxonomy" id="2911366"/>
    <lineage>
        <taxon>Bacteria</taxon>
        <taxon>Pseudomonadati</taxon>
        <taxon>Balneolota</taxon>
        <taxon>Balneolia</taxon>
        <taxon>Balneolales</taxon>
        <taxon>Balneolaceae</taxon>
        <taxon>Rhodohalobacter</taxon>
    </lineage>
</organism>
<name>A0ABS9KB00_9BACT</name>
<gene>
    <name evidence="1" type="ORF">L6773_05535</name>
</gene>
<accession>A0ABS9KB00</accession>
<protein>
    <recommendedName>
        <fullName evidence="3">Glycosyltransferase</fullName>
    </recommendedName>
</protein>
<dbReference type="InterPro" id="IPR029465">
    <property type="entry name" value="ATPgrasp_TupA"/>
</dbReference>
<evidence type="ECO:0000313" key="2">
    <source>
        <dbReference type="Proteomes" id="UP001165366"/>
    </source>
</evidence>
<reference evidence="1" key="2">
    <citation type="submission" date="2024-05" db="EMBL/GenBank/DDBJ databases">
        <title>Rhodohalobacter halophilus gen. nov., sp. nov., a moderately halophilic member of the family Balneolaceae.</title>
        <authorList>
            <person name="Xia J."/>
        </authorList>
    </citation>
    <scope>NUCLEOTIDE SEQUENCE</scope>
    <source>
        <strain evidence="1">WB101</strain>
    </source>
</reference>
<proteinExistence type="predicted"/>
<dbReference type="EMBL" id="JAKLWS010000004">
    <property type="protein sequence ID" value="MCG2588016.1"/>
    <property type="molecule type" value="Genomic_DNA"/>
</dbReference>
<dbReference type="Proteomes" id="UP001165366">
    <property type="component" value="Unassembled WGS sequence"/>
</dbReference>
<sequence length="269" mass="32443">MSDKSYAKVRYWIELDEWPNLEDPQKFTEKIQFLKIQEQPIMRRKAANRIEVREYVKKKVGSHYLIPLHGIYKKITREEWESLPNQFVLKANHGSGLLKIVFDKNQEDYKRVYKQTEYWKRFDYAEFGRERVYEDIPRRIVAEELLLDSNNNIPFDYKFFCFHGKVEIIQVDIDRFYNQKRKLLDRNFNEIQATILHPKYEQELERPANLDEAIEIAEKLSADFNFIRVDLYLLEDHIYFGELTNYPGGGFQPFQPESMEYKVGSMLQL</sequence>
<comment type="caution">
    <text evidence="1">The sequence shown here is derived from an EMBL/GenBank/DDBJ whole genome shotgun (WGS) entry which is preliminary data.</text>
</comment>